<comment type="caution">
    <text evidence="2">The sequence shown here is derived from an EMBL/GenBank/DDBJ whole genome shotgun (WGS) entry which is preliminary data.</text>
</comment>
<evidence type="ECO:0008006" key="4">
    <source>
        <dbReference type="Google" id="ProtNLM"/>
    </source>
</evidence>
<feature type="transmembrane region" description="Helical" evidence="1">
    <location>
        <begin position="6"/>
        <end position="21"/>
    </location>
</feature>
<feature type="transmembrane region" description="Helical" evidence="1">
    <location>
        <begin position="65"/>
        <end position="85"/>
    </location>
</feature>
<evidence type="ECO:0000313" key="3">
    <source>
        <dbReference type="Proteomes" id="UP000051655"/>
    </source>
</evidence>
<dbReference type="AlphaFoldDB" id="A0A0R2JDW6"/>
<keyword evidence="1" id="KW-0812">Transmembrane</keyword>
<keyword evidence="1" id="KW-1133">Transmembrane helix</keyword>
<evidence type="ECO:0000256" key="1">
    <source>
        <dbReference type="SAM" id="Phobius"/>
    </source>
</evidence>
<dbReference type="PATRIC" id="fig|1616.3.peg.38"/>
<protein>
    <recommendedName>
        <fullName evidence="4">Integral membrane protein</fullName>
    </recommendedName>
</protein>
<accession>A0A0R2JDW6</accession>
<proteinExistence type="predicted"/>
<gene>
    <name evidence="2" type="ORF">IV73_GL000038</name>
</gene>
<dbReference type="Proteomes" id="UP000051655">
    <property type="component" value="Unassembled WGS sequence"/>
</dbReference>
<feature type="transmembrane region" description="Helical" evidence="1">
    <location>
        <begin position="41"/>
        <end position="59"/>
    </location>
</feature>
<organism evidence="2 3">
    <name type="scientific">Weissella kandleri</name>
    <dbReference type="NCBI Taxonomy" id="1616"/>
    <lineage>
        <taxon>Bacteria</taxon>
        <taxon>Bacillati</taxon>
        <taxon>Bacillota</taxon>
        <taxon>Bacilli</taxon>
        <taxon>Lactobacillales</taxon>
        <taxon>Lactobacillaceae</taxon>
        <taxon>Weissella</taxon>
    </lineage>
</organism>
<keyword evidence="3" id="KW-1185">Reference proteome</keyword>
<keyword evidence="1" id="KW-0472">Membrane</keyword>
<evidence type="ECO:0000313" key="2">
    <source>
        <dbReference type="EMBL" id="KRN75554.1"/>
    </source>
</evidence>
<sequence length="90" mass="10005">MLMMIEILFAILVGGIGIYLLRHQSNFLGLSANQIQKTAHFYGWALLMVAVGLLISAIFFANVVWLMTIFLILSMALTMILAVIISSKLF</sequence>
<reference evidence="2 3" key="1">
    <citation type="journal article" date="2015" name="Genome Announc.">
        <title>Expanding the biotechnology potential of lactobacilli through comparative genomics of 213 strains and associated genera.</title>
        <authorList>
            <person name="Sun Z."/>
            <person name="Harris H.M."/>
            <person name="McCann A."/>
            <person name="Guo C."/>
            <person name="Argimon S."/>
            <person name="Zhang W."/>
            <person name="Yang X."/>
            <person name="Jeffery I.B."/>
            <person name="Cooney J.C."/>
            <person name="Kagawa T.F."/>
            <person name="Liu W."/>
            <person name="Song Y."/>
            <person name="Salvetti E."/>
            <person name="Wrobel A."/>
            <person name="Rasinkangas P."/>
            <person name="Parkhill J."/>
            <person name="Rea M.C."/>
            <person name="O'Sullivan O."/>
            <person name="Ritari J."/>
            <person name="Douillard F.P."/>
            <person name="Paul Ross R."/>
            <person name="Yang R."/>
            <person name="Briner A.E."/>
            <person name="Felis G.E."/>
            <person name="de Vos W.M."/>
            <person name="Barrangou R."/>
            <person name="Klaenhammer T.R."/>
            <person name="Caufield P.W."/>
            <person name="Cui Y."/>
            <person name="Zhang H."/>
            <person name="O'Toole P.W."/>
        </authorList>
    </citation>
    <scope>NUCLEOTIDE SEQUENCE [LARGE SCALE GENOMIC DNA]</scope>
    <source>
        <strain evidence="2 3">DSM 20593</strain>
    </source>
</reference>
<dbReference type="EMBL" id="JQBP01000001">
    <property type="protein sequence ID" value="KRN75554.1"/>
    <property type="molecule type" value="Genomic_DNA"/>
</dbReference>
<name>A0A0R2JDW6_9LACO</name>